<name>A0A3M6TS70_POCDA</name>
<dbReference type="InterPro" id="IPR027417">
    <property type="entry name" value="P-loop_NTPase"/>
</dbReference>
<dbReference type="PROSITE" id="PS50893">
    <property type="entry name" value="ABC_TRANSPORTER_2"/>
    <property type="match status" value="1"/>
</dbReference>
<dbReference type="GO" id="GO:0005524">
    <property type="term" value="F:ATP binding"/>
    <property type="evidence" value="ECO:0007669"/>
    <property type="project" value="InterPro"/>
</dbReference>
<evidence type="ECO:0000256" key="2">
    <source>
        <dbReference type="SAM" id="MobiDB-lite"/>
    </source>
</evidence>
<dbReference type="GO" id="GO:0016887">
    <property type="term" value="F:ATP hydrolysis activity"/>
    <property type="evidence" value="ECO:0007669"/>
    <property type="project" value="InterPro"/>
</dbReference>
<evidence type="ECO:0000313" key="7">
    <source>
        <dbReference type="Proteomes" id="UP000275408"/>
    </source>
</evidence>
<reference evidence="6 7" key="1">
    <citation type="journal article" date="2018" name="Sci. Rep.">
        <title>Comparative analysis of the Pocillopora damicornis genome highlights role of immune system in coral evolution.</title>
        <authorList>
            <person name="Cunning R."/>
            <person name="Bay R.A."/>
            <person name="Gillette P."/>
            <person name="Baker A.C."/>
            <person name="Traylor-Knowles N."/>
        </authorList>
    </citation>
    <scope>NUCLEOTIDE SEQUENCE [LARGE SCALE GENOMIC DNA]</scope>
    <source>
        <strain evidence="6">RSMAS</strain>
        <tissue evidence="6">Whole animal</tissue>
    </source>
</reference>
<feature type="region of interest" description="Disordered" evidence="2">
    <location>
        <begin position="1184"/>
        <end position="1293"/>
    </location>
</feature>
<keyword evidence="3" id="KW-0812">Transmembrane</keyword>
<feature type="chain" id="PRO_5018144847" description="ABC transporter domain-containing protein" evidence="4">
    <location>
        <begin position="19"/>
        <end position="1377"/>
    </location>
</feature>
<evidence type="ECO:0000256" key="1">
    <source>
        <dbReference type="ARBA" id="ARBA00010213"/>
    </source>
</evidence>
<keyword evidence="4" id="KW-0732">Signal</keyword>
<dbReference type="InterPro" id="IPR003439">
    <property type="entry name" value="ABC_transporter-like_ATP-bd"/>
</dbReference>
<dbReference type="Proteomes" id="UP000275408">
    <property type="component" value="Unassembled WGS sequence"/>
</dbReference>
<feature type="region of interest" description="Disordered" evidence="2">
    <location>
        <begin position="533"/>
        <end position="553"/>
    </location>
</feature>
<feature type="transmembrane region" description="Helical" evidence="3">
    <location>
        <begin position="1039"/>
        <end position="1060"/>
    </location>
</feature>
<feature type="domain" description="ABC transporter" evidence="5">
    <location>
        <begin position="542"/>
        <end position="781"/>
    </location>
</feature>
<keyword evidence="3" id="KW-0472">Membrane</keyword>
<organism evidence="6 7">
    <name type="scientific">Pocillopora damicornis</name>
    <name type="common">Cauliflower coral</name>
    <name type="synonym">Millepora damicornis</name>
    <dbReference type="NCBI Taxonomy" id="46731"/>
    <lineage>
        <taxon>Eukaryota</taxon>
        <taxon>Metazoa</taxon>
        <taxon>Cnidaria</taxon>
        <taxon>Anthozoa</taxon>
        <taxon>Hexacorallia</taxon>
        <taxon>Scleractinia</taxon>
        <taxon>Astrocoeniina</taxon>
        <taxon>Pocilloporidae</taxon>
        <taxon>Pocillopora</taxon>
    </lineage>
</organism>
<protein>
    <recommendedName>
        <fullName evidence="5">ABC transporter domain-containing protein</fullName>
    </recommendedName>
</protein>
<feature type="transmembrane region" description="Helical" evidence="3">
    <location>
        <begin position="1066"/>
        <end position="1085"/>
    </location>
</feature>
<feature type="transmembrane region" description="Helical" evidence="3">
    <location>
        <begin position="976"/>
        <end position="998"/>
    </location>
</feature>
<dbReference type="PANTHER" id="PTHR21562:SF122">
    <property type="entry name" value="PALMITOLEOYL-PROTEIN CARBOXYLESTERASE NOTUM"/>
    <property type="match status" value="1"/>
</dbReference>
<evidence type="ECO:0000256" key="3">
    <source>
        <dbReference type="SAM" id="Phobius"/>
    </source>
</evidence>
<sequence length="1377" mass="153981">MFLRVLLATSILSSTMIASGNIRSNTMYKKTLSNKDALCNDGTTAIYYMDVQEPSQWIIFLESGAYCLTKAQCHARFGSELTNALMTSKYMPSTISGKDLLSTTRNENKLFYNYSRVLIPYCSSDAWLGTQNRASNSVEQFVFSGKIIFQSAIYELLDQGLSRAREVVLVGSSAGGVGAINHVQWLQDLMSSRNLHVSISVIIDGGWFLNFRESITSKVAKEFYITGKPLSSACADTTHGYPCCLSASCMLKRGYYPSNVPTLFVFSMYDIYIIGDILARLSKRVSVADNGVTDLLTLIESYGGAMNQSLFAIEPRSSNLSYFVPACFQHTFFGMSIPGSWLRTTIGRGNEIISLQSTLQKWFEKRHQSVRVTDTCLGPMCNPTCSESLKFVDTAVDWGEVLNWVILFLSLVPTGVCVAVKICFMVQLLLLARNKKRYLGDHKESQQVSGYGEAITLLLYSSSQVSNHSPSFENLEPEDFKERSMKEEDTFSNNTIFYRTAQYLRLLFLQNHGNEQFKSNAICKDVKCSENKENSGFSRSTIRNDPERRTDGKKDSCMLRIKNATLSFKQGEFIAIVGKHGAGKTKLLSLLSGKLKCGCKQKHLNMQGSTQKEARNSYIFLNQFKMPYYGEVTLRQYLILTALMRMSRKTKTAVKLERVDQVMSEMRLNSLAEETFDGLSKENHTDLQKRCMCLANQLITRPRVIFLDEPITGRVKTGYDIGYKLALELTKDEIYLELHCYKSVSFIAEIFTFLGLDSASSIEMLNILKHLCNNGRLVIMTMQTLPGKTALMFNQLVLVADEQVIYCGDPARLSDCYDRVSQDKRGLEDIISDILRNEKMIEATLLQNQSEKWREDDFRSKNANKNLLSSSSESPEDGGFLTRLFVIDYRASLSNTFGQTVYLPIMFLVFGVTAGIVYWQAETPLQIMTAYCGSSIPSLLFMGSVLHKRINKNLEIRQMESSENVGFSYEHVMQTFLSTSAAYVIPVIACSVLTYFMVFTSYNWWRFVLVTITSLVLNQTWIAVYMLATYITPSNACHASGVIAALGGFSGGFIVTWSQMPIGYNLLFYVNPQFYGYSAITKILLKNVRMKCEYESTLNCISMDGNAVLARFEFDSVNPYGYLVIMLCITVLSLLFSWLFPLFILGALFACLSSTIVLKPTAATLSKPQRAQASWFVERKQRVQRDLGSTQTPSSITNIYNSTAKPATIERTTNFNRGNQSASDITSKPTKPGGENIDEVASGSHKEKNSSPESTSAPNFAYSGNPKSTDSGNLSNKVPYSKSVGNEDDNRKRGDIPSVVKQHSTWIAILASILLCAFILLLVHIIGKRRRRKLTIVPEDCKCGSTCSCTGIQGTELMSSRLESHCHPDVTPSDATG</sequence>
<feature type="transmembrane region" description="Helical" evidence="3">
    <location>
        <begin position="1306"/>
        <end position="1326"/>
    </location>
</feature>
<feature type="compositionally biased region" description="Polar residues" evidence="2">
    <location>
        <begin position="1187"/>
        <end position="1229"/>
    </location>
</feature>
<feature type="compositionally biased region" description="Polar residues" evidence="2">
    <location>
        <begin position="1265"/>
        <end position="1278"/>
    </location>
</feature>
<gene>
    <name evidence="6" type="ORF">pdam_00005298</name>
</gene>
<comment type="similarity">
    <text evidence="1">Belongs to the pectinacetylesterase family. Notum subfamily.</text>
</comment>
<feature type="signal peptide" evidence="4">
    <location>
        <begin position="1"/>
        <end position="18"/>
    </location>
</feature>
<feature type="transmembrane region" description="Helical" evidence="3">
    <location>
        <begin position="900"/>
        <end position="921"/>
    </location>
</feature>
<proteinExistence type="inferred from homology"/>
<evidence type="ECO:0000313" key="6">
    <source>
        <dbReference type="EMBL" id="RMX44235.1"/>
    </source>
</evidence>
<feature type="transmembrane region" description="Helical" evidence="3">
    <location>
        <begin position="1120"/>
        <end position="1150"/>
    </location>
</feature>
<comment type="caution">
    <text evidence="6">The sequence shown here is derived from an EMBL/GenBank/DDBJ whole genome shotgun (WGS) entry which is preliminary data.</text>
</comment>
<dbReference type="OrthoDB" id="5958642at2759"/>
<evidence type="ECO:0000259" key="5">
    <source>
        <dbReference type="PROSITE" id="PS50893"/>
    </source>
</evidence>
<dbReference type="PANTHER" id="PTHR21562">
    <property type="entry name" value="NOTUM-RELATED"/>
    <property type="match status" value="1"/>
</dbReference>
<keyword evidence="7" id="KW-1185">Reference proteome</keyword>
<dbReference type="SUPFAM" id="SSF52540">
    <property type="entry name" value="P-loop containing nucleoside triphosphate hydrolases"/>
    <property type="match status" value="1"/>
</dbReference>
<accession>A0A3M6TS70</accession>
<dbReference type="Pfam" id="PF00005">
    <property type="entry name" value="ABC_tran"/>
    <property type="match status" value="1"/>
</dbReference>
<dbReference type="Gene3D" id="3.40.50.300">
    <property type="entry name" value="P-loop containing nucleotide triphosphate hydrolases"/>
    <property type="match status" value="1"/>
</dbReference>
<feature type="compositionally biased region" description="Basic and acidic residues" evidence="2">
    <location>
        <begin position="542"/>
        <end position="553"/>
    </location>
</feature>
<evidence type="ECO:0000256" key="4">
    <source>
        <dbReference type="SAM" id="SignalP"/>
    </source>
</evidence>
<dbReference type="STRING" id="46731.A0A3M6TS70"/>
<dbReference type="EMBL" id="RCHS01003045">
    <property type="protein sequence ID" value="RMX44235.1"/>
    <property type="molecule type" value="Genomic_DNA"/>
</dbReference>
<dbReference type="Pfam" id="PF03283">
    <property type="entry name" value="PAE"/>
    <property type="match status" value="1"/>
</dbReference>
<feature type="transmembrane region" description="Helical" evidence="3">
    <location>
        <begin position="1004"/>
        <end position="1027"/>
    </location>
</feature>
<dbReference type="InterPro" id="IPR004963">
    <property type="entry name" value="PAE/NOTUM"/>
</dbReference>
<keyword evidence="3" id="KW-1133">Transmembrane helix</keyword>